<keyword evidence="3" id="KW-1185">Reference proteome</keyword>
<name>A0A2P6U4K4_CHLSO</name>
<feature type="compositionally biased region" description="Acidic residues" evidence="1">
    <location>
        <begin position="591"/>
        <end position="616"/>
    </location>
</feature>
<dbReference type="EMBL" id="LHPG02000001">
    <property type="protein sequence ID" value="PRW61242.1"/>
    <property type="molecule type" value="Genomic_DNA"/>
</dbReference>
<reference evidence="2 3" key="1">
    <citation type="journal article" date="2018" name="Plant J.">
        <title>Genome sequences of Chlorella sorokiniana UTEX 1602 and Micractinium conductrix SAG 241.80: implications to maltose excretion by a green alga.</title>
        <authorList>
            <person name="Arriola M.B."/>
            <person name="Velmurugan N."/>
            <person name="Zhang Y."/>
            <person name="Plunkett M.H."/>
            <person name="Hondzo H."/>
            <person name="Barney B.M."/>
        </authorList>
    </citation>
    <scope>NUCLEOTIDE SEQUENCE [LARGE SCALE GENOMIC DNA]</scope>
    <source>
        <strain evidence="3">UTEX 1602</strain>
    </source>
</reference>
<gene>
    <name evidence="2" type="ORF">C2E21_0005</name>
</gene>
<dbReference type="AlphaFoldDB" id="A0A2P6U4K4"/>
<dbReference type="OrthoDB" id="508931at2759"/>
<feature type="compositionally biased region" description="Low complexity" evidence="1">
    <location>
        <begin position="619"/>
        <end position="682"/>
    </location>
</feature>
<evidence type="ECO:0000313" key="2">
    <source>
        <dbReference type="EMBL" id="PRW61242.1"/>
    </source>
</evidence>
<comment type="caution">
    <text evidence="2">The sequence shown here is derived from an EMBL/GenBank/DDBJ whole genome shotgun (WGS) entry which is preliminary data.</text>
</comment>
<organism evidence="2 3">
    <name type="scientific">Chlorella sorokiniana</name>
    <name type="common">Freshwater green alga</name>
    <dbReference type="NCBI Taxonomy" id="3076"/>
    <lineage>
        <taxon>Eukaryota</taxon>
        <taxon>Viridiplantae</taxon>
        <taxon>Chlorophyta</taxon>
        <taxon>core chlorophytes</taxon>
        <taxon>Trebouxiophyceae</taxon>
        <taxon>Chlorellales</taxon>
        <taxon>Chlorellaceae</taxon>
        <taxon>Chlorella clade</taxon>
        <taxon>Chlorella</taxon>
    </lineage>
</organism>
<accession>A0A2P6U4K4</accession>
<protein>
    <submittedName>
        <fullName evidence="2">Halomucin</fullName>
    </submittedName>
</protein>
<dbReference type="Proteomes" id="UP000239899">
    <property type="component" value="Unassembled WGS sequence"/>
</dbReference>
<evidence type="ECO:0000256" key="1">
    <source>
        <dbReference type="SAM" id="MobiDB-lite"/>
    </source>
</evidence>
<feature type="region of interest" description="Disordered" evidence="1">
    <location>
        <begin position="1"/>
        <end position="40"/>
    </location>
</feature>
<evidence type="ECO:0000313" key="3">
    <source>
        <dbReference type="Proteomes" id="UP000239899"/>
    </source>
</evidence>
<proteinExistence type="predicted"/>
<feature type="region of interest" description="Disordered" evidence="1">
    <location>
        <begin position="555"/>
        <end position="713"/>
    </location>
</feature>
<sequence length="880" mass="94709">MDAAEDGVAGLVIASPGGDQPAAASPLEGTAPDSPAVDEASSMPSLADLAAHRTAEGWGHLPAALLGDVFRRLLDQQYSAEDVVRTWQGLALVCKGWLDALRSHTPLCLDLSKPAHLEPAALAWLSSVPIEVLVLPKTVPLGGADLRLLGSEGFQAHSATALRTLMHAGPGVQPLLHHFKRLKQVAVFCPEEPSGPPRSIDAAVFQQLPKLNCLTVAGYWGTLDMAKLPTRLKHLSLSNFHENAAIVLELPEGMKQLELLSLHAESVVLDWEAACARCEQIEVAAHLALLGVGPEAMRRLIAAVGLHDLQSTLYKRMGAAMADGERFQEATLAFFNMALFTGPLPPEGGIVPIDADGFLQQLRDDLLPQGLDVNPALESYSDFVRDLPSPEPCFVLEVVKQEAGKPLSVHFTTPVSDAEMRLLTSKPVWRISWCEDERAAQVLADPQFVAHSAATLTDLINIPFTADLDLRPFRKLLSVLGMLRCDPHDLPALLRRMPRRLESLCLTAENLPEPRDFDAGLVRHLRALKEVSLYGHRSHDFSALRRRVNIVRVMNPACGPSEPIGSGPNFRWPDWMSRQNDDGSSGSGSESESESESEWAEEDAQQQDGQQEDEGGAEGSSSPESEDSFGSAHSQQRSSRGGSPQPRRGPASPSATAGAAASGSGAEPTAGDAASSSSSGSDSDSDAGYEDAQQGHHGGHSHKHGGGAEEERHSKAACSDPFCALHSGKRFLQISLTDERQSSSVDFSALLAGRWQMLTLTLTQENPNARCLLLHHGGWQAALAALNDSAIEVLELNCQAAAMTFRSHSLLYRLTEVPVESAMKYVHKHFSHIWQVRSWNGNTATDGVVEGSRGYALMRKSVLEEQRQSAAAAAAPSRDD</sequence>